<evidence type="ECO:0000313" key="2">
    <source>
        <dbReference type="Proteomes" id="UP000813463"/>
    </source>
</evidence>
<proteinExistence type="predicted"/>
<organism evidence="2 3">
    <name type="scientific">Spinacia oleracea</name>
    <name type="common">Spinach</name>
    <dbReference type="NCBI Taxonomy" id="3562"/>
    <lineage>
        <taxon>Eukaryota</taxon>
        <taxon>Viridiplantae</taxon>
        <taxon>Streptophyta</taxon>
        <taxon>Embryophyta</taxon>
        <taxon>Tracheophyta</taxon>
        <taxon>Spermatophyta</taxon>
        <taxon>Magnoliopsida</taxon>
        <taxon>eudicotyledons</taxon>
        <taxon>Gunneridae</taxon>
        <taxon>Pentapetalae</taxon>
        <taxon>Caryophyllales</taxon>
        <taxon>Chenopodiaceae</taxon>
        <taxon>Chenopodioideae</taxon>
        <taxon>Anserineae</taxon>
        <taxon>Spinacia</taxon>
    </lineage>
</organism>
<protein>
    <submittedName>
        <fullName evidence="3">Protein MAIN-LIKE 2-like</fullName>
    </submittedName>
</protein>
<dbReference type="InterPro" id="IPR044824">
    <property type="entry name" value="MAIN-like"/>
</dbReference>
<dbReference type="RefSeq" id="XP_056690362.1">
    <property type="nucleotide sequence ID" value="XM_056834384.1"/>
</dbReference>
<reference evidence="3" key="2">
    <citation type="submission" date="2025-08" db="UniProtKB">
        <authorList>
            <consortium name="RefSeq"/>
        </authorList>
    </citation>
    <scope>IDENTIFICATION</scope>
    <source>
        <tissue evidence="3">Leaf</tissue>
    </source>
</reference>
<dbReference type="GeneID" id="110794285"/>
<gene>
    <name evidence="3" type="primary">LOC110794285</name>
</gene>
<reference evidence="2" key="1">
    <citation type="journal article" date="2021" name="Nat. Commun.">
        <title>Genomic analyses provide insights into spinach domestication and the genetic basis of agronomic traits.</title>
        <authorList>
            <person name="Cai X."/>
            <person name="Sun X."/>
            <person name="Xu C."/>
            <person name="Sun H."/>
            <person name="Wang X."/>
            <person name="Ge C."/>
            <person name="Zhang Z."/>
            <person name="Wang Q."/>
            <person name="Fei Z."/>
            <person name="Jiao C."/>
            <person name="Wang Q."/>
        </authorList>
    </citation>
    <scope>NUCLEOTIDE SEQUENCE [LARGE SCALE GENOMIC DNA]</scope>
    <source>
        <strain evidence="2">cv. Varoflay</strain>
    </source>
</reference>
<dbReference type="PANTHER" id="PTHR46033">
    <property type="entry name" value="PROTEIN MAIN-LIKE 2"/>
    <property type="match status" value="1"/>
</dbReference>
<dbReference type="PANTHER" id="PTHR46033:SF8">
    <property type="entry name" value="PROTEIN MAINTENANCE OF MERISTEMS-LIKE"/>
    <property type="match status" value="1"/>
</dbReference>
<feature type="domain" description="Aminotransferase-like plant mobile" evidence="1">
    <location>
        <begin position="61"/>
        <end position="123"/>
    </location>
</feature>
<dbReference type="Pfam" id="PF10536">
    <property type="entry name" value="PMD"/>
    <property type="match status" value="1"/>
</dbReference>
<evidence type="ECO:0000313" key="3">
    <source>
        <dbReference type="RefSeq" id="XP_056690362.1"/>
    </source>
</evidence>
<sequence length="194" mass="21314">MEPTVHPSPRDTSVLTLQAEHRSEDVWGGGMDRLLTCREHVLGLGEWVIHDRVLEFVRLAGFYGVHRLVGGGLALDRSLITALFERWRQETHTFHLAVGEATITLQDVAVLLGLRVHGAPVTGDGTGVCQGPPDDAADIVYERFSRAYILALMGSILFADKSGDAVQLVYLPLIRDLRRAGTYNWGSATLISLK</sequence>
<keyword evidence="2" id="KW-1185">Reference proteome</keyword>
<accession>A0ABM3R423</accession>
<evidence type="ECO:0000259" key="1">
    <source>
        <dbReference type="Pfam" id="PF10536"/>
    </source>
</evidence>
<dbReference type="InterPro" id="IPR019557">
    <property type="entry name" value="AminoTfrase-like_pln_mobile"/>
</dbReference>
<dbReference type="Proteomes" id="UP000813463">
    <property type="component" value="Chromosome 1"/>
</dbReference>
<name>A0ABM3R423_SPIOL</name>